<keyword evidence="1" id="KW-0812">Transmembrane</keyword>
<dbReference type="Proteomes" id="UP001597090">
    <property type="component" value="Unassembled WGS sequence"/>
</dbReference>
<keyword evidence="3" id="KW-1185">Reference proteome</keyword>
<evidence type="ECO:0000313" key="2">
    <source>
        <dbReference type="EMBL" id="MFD0739942.1"/>
    </source>
</evidence>
<reference evidence="3" key="1">
    <citation type="journal article" date="2019" name="Int. J. Syst. Evol. Microbiol.">
        <title>The Global Catalogue of Microorganisms (GCM) 10K type strain sequencing project: providing services to taxonomists for standard genome sequencing and annotation.</title>
        <authorList>
            <consortium name="The Broad Institute Genomics Platform"/>
            <consortium name="The Broad Institute Genome Sequencing Center for Infectious Disease"/>
            <person name="Wu L."/>
            <person name="Ma J."/>
        </authorList>
    </citation>
    <scope>NUCLEOTIDE SEQUENCE [LARGE SCALE GENOMIC DNA]</scope>
    <source>
        <strain evidence="3">CCUG 55491</strain>
    </source>
</reference>
<organism evidence="2 3">
    <name type="scientific">Lysobacter koreensis</name>
    <dbReference type="NCBI Taxonomy" id="266122"/>
    <lineage>
        <taxon>Bacteria</taxon>
        <taxon>Pseudomonadati</taxon>
        <taxon>Pseudomonadota</taxon>
        <taxon>Gammaproteobacteria</taxon>
        <taxon>Lysobacterales</taxon>
        <taxon>Lysobacteraceae</taxon>
        <taxon>Lysobacter</taxon>
    </lineage>
</organism>
<proteinExistence type="predicted"/>
<keyword evidence="1" id="KW-0472">Membrane</keyword>
<accession>A0ABW2YP73</accession>
<evidence type="ECO:0000313" key="3">
    <source>
        <dbReference type="Proteomes" id="UP001597090"/>
    </source>
</evidence>
<feature type="transmembrane region" description="Helical" evidence="1">
    <location>
        <begin position="12"/>
        <end position="33"/>
    </location>
</feature>
<dbReference type="RefSeq" id="WP_386812980.1">
    <property type="nucleotide sequence ID" value="NZ_JBHTIH010000006.1"/>
</dbReference>
<evidence type="ECO:0000256" key="1">
    <source>
        <dbReference type="SAM" id="Phobius"/>
    </source>
</evidence>
<keyword evidence="1" id="KW-1133">Transmembrane helix</keyword>
<name>A0ABW2YP73_9GAMM</name>
<dbReference type="NCBIfam" id="NF047539">
    <property type="entry name" value="XAC2610_fam"/>
    <property type="match status" value="1"/>
</dbReference>
<protein>
    <submittedName>
        <fullName evidence="2">XAC2610-related protein</fullName>
    </submittedName>
</protein>
<gene>
    <name evidence="2" type="ORF">ACFQZQ_11715</name>
</gene>
<sequence>MTSGSNQHSNGINLVSWMLIGALTLLVAGPALAPPDHAPDLLPTPAAVEFAVWTRRYTGTIGTHPVQVNYLQRQGDHMSGTYCYDTCKSGGAVLQLHGRLRDGAAELAESHEVNDGRVTGRWHLRFHANGAHGFWRSPEDKRTLKVTLQASMGAGNAFPYELAVVADALPKSEGDCDKPPRVTAIRIYQDRKLIQQLDTNSEGTCSLFTPEIVDMNFDGWLDISIALSLPAGPNVPQQSWLFDPKRRRFFDAPQSLQEIPSPQLDPEHKIVHSFWRAGAGSHGIDTYRWKDGELIQVDRRESYVMPVRKGGRFSTVYVMPEYRDGRISSAPMLTLREGRLRLEPGDAPEEFDDELEYLDPRTRVEVWQGSQTGAGPHLTHSHGVDWQQVSTAQGMRWCPIVPYFDLDTARIGHQLMGTRNGDLCSTERP</sequence>
<dbReference type="EMBL" id="JBHTIH010000006">
    <property type="protein sequence ID" value="MFD0739942.1"/>
    <property type="molecule type" value="Genomic_DNA"/>
</dbReference>
<comment type="caution">
    <text evidence="2">The sequence shown here is derived from an EMBL/GenBank/DDBJ whole genome shotgun (WGS) entry which is preliminary data.</text>
</comment>
<dbReference type="InterPro" id="IPR058087">
    <property type="entry name" value="XAC2610_dom"/>
</dbReference>